<evidence type="ECO:0000313" key="16">
    <source>
        <dbReference type="Proteomes" id="UP000044136"/>
    </source>
</evidence>
<feature type="domain" description="FAD-binding FR-type" evidence="14">
    <location>
        <begin position="147"/>
        <end position="254"/>
    </location>
</feature>
<dbReference type="GO" id="GO:0008941">
    <property type="term" value="F:nitric oxide dioxygenase NAD(P)H activity"/>
    <property type="evidence" value="ECO:0007669"/>
    <property type="project" value="UniProtKB-EC"/>
</dbReference>
<evidence type="ECO:0000256" key="4">
    <source>
        <dbReference type="ARBA" id="ARBA00022617"/>
    </source>
</evidence>
<dbReference type="SUPFAM" id="SSF46458">
    <property type="entry name" value="Globin-like"/>
    <property type="match status" value="1"/>
</dbReference>
<evidence type="ECO:0000256" key="3">
    <source>
        <dbReference type="ARBA" id="ARBA00012229"/>
    </source>
</evidence>
<dbReference type="GO" id="GO:0071500">
    <property type="term" value="P:cellular response to nitrosative stress"/>
    <property type="evidence" value="ECO:0007669"/>
    <property type="project" value="TreeGrafter"/>
</dbReference>
<name>A0A078M674_9STAP</name>
<evidence type="ECO:0000256" key="10">
    <source>
        <dbReference type="ARBA" id="ARBA00048649"/>
    </source>
</evidence>
<dbReference type="GO" id="GO:0019825">
    <property type="term" value="F:oxygen binding"/>
    <property type="evidence" value="ECO:0007669"/>
    <property type="project" value="InterPro"/>
</dbReference>
<dbReference type="eggNOG" id="COG1018">
    <property type="taxonomic scope" value="Bacteria"/>
</dbReference>
<evidence type="ECO:0000313" key="15">
    <source>
        <dbReference type="EMBL" id="CEA01754.1"/>
    </source>
</evidence>
<comment type="cofactor">
    <cofactor evidence="1">
        <name>heme b</name>
        <dbReference type="ChEBI" id="CHEBI:60344"/>
    </cofactor>
</comment>
<protein>
    <recommendedName>
        <fullName evidence="3">nitric oxide dioxygenase</fullName>
        <ecNumber evidence="3">1.14.12.17</ecNumber>
    </recommendedName>
</protein>
<dbReference type="STRING" id="1461582.BN1048_01478"/>
<dbReference type="AlphaFoldDB" id="A0A078M674"/>
<dbReference type="InterPro" id="IPR000971">
    <property type="entry name" value="Globin"/>
</dbReference>
<keyword evidence="8" id="KW-0408">Iron</keyword>
<dbReference type="Pfam" id="PF00042">
    <property type="entry name" value="Globin"/>
    <property type="match status" value="1"/>
</dbReference>
<keyword evidence="6" id="KW-0479">Metal-binding</keyword>
<dbReference type="InterPro" id="IPR012292">
    <property type="entry name" value="Globin/Proto"/>
</dbReference>
<dbReference type="HOGENOM" id="CLU_003827_12_0_9"/>
<dbReference type="Gene3D" id="3.40.50.80">
    <property type="entry name" value="Nucleotide-binding domain of ferredoxin-NADP reductase (FNR) module"/>
    <property type="match status" value="1"/>
</dbReference>
<dbReference type="EMBL" id="CCSE01000001">
    <property type="protein sequence ID" value="CEA01754.1"/>
    <property type="molecule type" value="Genomic_DNA"/>
</dbReference>
<evidence type="ECO:0000256" key="11">
    <source>
        <dbReference type="ARBA" id="ARBA00049433"/>
    </source>
</evidence>
<evidence type="ECO:0000256" key="8">
    <source>
        <dbReference type="ARBA" id="ARBA00023004"/>
    </source>
</evidence>
<evidence type="ECO:0000256" key="2">
    <source>
        <dbReference type="ARBA" id="ARBA00006401"/>
    </source>
</evidence>
<keyword evidence="12" id="KW-0813">Transport</keyword>
<reference evidence="15 16" key="1">
    <citation type="submission" date="2014-07" db="EMBL/GenBank/DDBJ databases">
        <authorList>
            <person name="Urmite Genomes Urmite Genomes"/>
        </authorList>
    </citation>
    <scope>NUCLEOTIDE SEQUENCE [LARGE SCALE GENOMIC DNA]</scope>
    <source>
        <strain evidence="15 16">13MG44_air</strain>
    </source>
</reference>
<dbReference type="InterPro" id="IPR008333">
    <property type="entry name" value="Cbr1-like_FAD-bd_dom"/>
</dbReference>
<dbReference type="InterPro" id="IPR039261">
    <property type="entry name" value="FNR_nucleotide-bd"/>
</dbReference>
<dbReference type="Proteomes" id="UP000044136">
    <property type="component" value="Unassembled WGS sequence"/>
</dbReference>
<proteinExistence type="inferred from homology"/>
<comment type="similarity">
    <text evidence="12">Belongs to the globin family.</text>
</comment>
<keyword evidence="4 12" id="KW-0349">Heme</keyword>
<gene>
    <name evidence="15" type="primary">hmp</name>
    <name evidence="15" type="ORF">BN1048_01478</name>
</gene>
<evidence type="ECO:0000256" key="5">
    <source>
        <dbReference type="ARBA" id="ARBA00022621"/>
    </source>
</evidence>
<evidence type="ECO:0000256" key="12">
    <source>
        <dbReference type="RuleBase" id="RU000356"/>
    </source>
</evidence>
<comment type="catalytic activity">
    <reaction evidence="11">
        <text>2 nitric oxide + NADPH + 2 O2 = 2 nitrate + NADP(+) + H(+)</text>
        <dbReference type="Rhea" id="RHEA:19465"/>
        <dbReference type="ChEBI" id="CHEBI:15378"/>
        <dbReference type="ChEBI" id="CHEBI:15379"/>
        <dbReference type="ChEBI" id="CHEBI:16480"/>
        <dbReference type="ChEBI" id="CHEBI:17632"/>
        <dbReference type="ChEBI" id="CHEBI:57783"/>
        <dbReference type="ChEBI" id="CHEBI:58349"/>
        <dbReference type="EC" id="1.14.12.17"/>
    </reaction>
</comment>
<dbReference type="PROSITE" id="PS51384">
    <property type="entry name" value="FAD_FR"/>
    <property type="match status" value="1"/>
</dbReference>
<keyword evidence="9" id="KW-0520">NAD</keyword>
<dbReference type="FunFam" id="1.10.490.10:FF:000003">
    <property type="entry name" value="Flavohemoprotein"/>
    <property type="match status" value="1"/>
</dbReference>
<dbReference type="GO" id="GO:0046872">
    <property type="term" value="F:metal ion binding"/>
    <property type="evidence" value="ECO:0007669"/>
    <property type="project" value="UniProtKB-KW"/>
</dbReference>
<dbReference type="PRINTS" id="PR00409">
    <property type="entry name" value="PHDIOXRDTASE"/>
</dbReference>
<accession>A0A078M674</accession>
<evidence type="ECO:0000256" key="9">
    <source>
        <dbReference type="ARBA" id="ARBA00023027"/>
    </source>
</evidence>
<keyword evidence="7" id="KW-0521">NADP</keyword>
<dbReference type="GO" id="GO:0005344">
    <property type="term" value="F:oxygen carrier activity"/>
    <property type="evidence" value="ECO:0007669"/>
    <property type="project" value="UniProtKB-KW"/>
</dbReference>
<dbReference type="Pfam" id="PF00970">
    <property type="entry name" value="FAD_binding_6"/>
    <property type="match status" value="1"/>
</dbReference>
<dbReference type="InterPro" id="IPR017927">
    <property type="entry name" value="FAD-bd_FR_type"/>
</dbReference>
<dbReference type="GO" id="GO:0046210">
    <property type="term" value="P:nitric oxide catabolic process"/>
    <property type="evidence" value="ECO:0007669"/>
    <property type="project" value="TreeGrafter"/>
</dbReference>
<keyword evidence="16" id="KW-1185">Reference proteome</keyword>
<evidence type="ECO:0000256" key="1">
    <source>
        <dbReference type="ARBA" id="ARBA00001970"/>
    </source>
</evidence>
<dbReference type="SUPFAM" id="SSF52343">
    <property type="entry name" value="Ferredoxin reductase-like, C-terminal NADP-linked domain"/>
    <property type="match status" value="1"/>
</dbReference>
<dbReference type="CDD" id="cd06184">
    <property type="entry name" value="flavohem_like_fad_nad_binding"/>
    <property type="match status" value="1"/>
</dbReference>
<dbReference type="InterPro" id="IPR009050">
    <property type="entry name" value="Globin-like_sf"/>
</dbReference>
<dbReference type="SUPFAM" id="SSF63380">
    <property type="entry name" value="Riboflavin synthase domain-like"/>
    <property type="match status" value="1"/>
</dbReference>
<feature type="domain" description="Globin" evidence="13">
    <location>
        <begin position="1"/>
        <end position="138"/>
    </location>
</feature>
<dbReference type="GO" id="GO:0071949">
    <property type="term" value="F:FAD binding"/>
    <property type="evidence" value="ECO:0007669"/>
    <property type="project" value="TreeGrafter"/>
</dbReference>
<dbReference type="Gene3D" id="1.10.490.10">
    <property type="entry name" value="Globins"/>
    <property type="match status" value="1"/>
</dbReference>
<dbReference type="InterPro" id="IPR017938">
    <property type="entry name" value="Riboflavin_synthase-like_b-brl"/>
</dbReference>
<comment type="catalytic activity">
    <reaction evidence="10">
        <text>2 nitric oxide + NADH + 2 O2 = 2 nitrate + NAD(+) + H(+)</text>
        <dbReference type="Rhea" id="RHEA:19469"/>
        <dbReference type="ChEBI" id="CHEBI:15378"/>
        <dbReference type="ChEBI" id="CHEBI:15379"/>
        <dbReference type="ChEBI" id="CHEBI:16480"/>
        <dbReference type="ChEBI" id="CHEBI:17632"/>
        <dbReference type="ChEBI" id="CHEBI:57540"/>
        <dbReference type="ChEBI" id="CHEBI:57945"/>
        <dbReference type="EC" id="1.14.12.17"/>
    </reaction>
</comment>
<keyword evidence="5 12" id="KW-0561">Oxygen transport</keyword>
<dbReference type="PANTHER" id="PTHR43396:SF3">
    <property type="entry name" value="FLAVOHEMOPROTEIN"/>
    <property type="match status" value="1"/>
</dbReference>
<dbReference type="Gene3D" id="2.40.30.10">
    <property type="entry name" value="Translation factors"/>
    <property type="match status" value="1"/>
</dbReference>
<sequence>MVNKEEIEIIHSTIPILQDKGVEITSKFYKRMFENHPELRNMFNQPNHKQGLQSTALATAVLAAAQHIEDLTPIVPVVMPIAHKHCGLEVLPEHYPIVGENLLAAIQEVTGLKADDPIIQTWGKAYGEIADAFIGIEKDIYAGMAWEGFKPFEVIGVREETGIIKSFTVKSDDITDIPYSAGQYITVDVQVPGLPYRAKRHYSIVDVQDGKLTFAVRKENLNGNRGEVSTYLHEEVNTGDTINLSAPVGVFGVENADKPQLFIGSGIGVTPLFPMYRETAGANADAQFIQVSDNADNIAFEVELKNIAEAENAELHTHVRDKEGFLMSDELQKFLKDEQEIYVCGGVTFIQSIVKELGKAGVDKGRIHYEIFIPRLSTAV</sequence>
<dbReference type="OrthoDB" id="9801223at2"/>
<evidence type="ECO:0000259" key="14">
    <source>
        <dbReference type="PROSITE" id="PS51384"/>
    </source>
</evidence>
<evidence type="ECO:0000256" key="7">
    <source>
        <dbReference type="ARBA" id="ARBA00022857"/>
    </source>
</evidence>
<evidence type="ECO:0000259" key="13">
    <source>
        <dbReference type="PROSITE" id="PS01033"/>
    </source>
</evidence>
<dbReference type="PANTHER" id="PTHR43396">
    <property type="entry name" value="FLAVOHEMOPROTEIN"/>
    <property type="match status" value="1"/>
</dbReference>
<dbReference type="EC" id="1.14.12.17" evidence="3"/>
<dbReference type="eggNOG" id="COG1017">
    <property type="taxonomic scope" value="Bacteria"/>
</dbReference>
<dbReference type="RefSeq" id="WP_035809861.1">
    <property type="nucleotide sequence ID" value="NZ_CCSE01000001.1"/>
</dbReference>
<dbReference type="GO" id="GO:0020037">
    <property type="term" value="F:heme binding"/>
    <property type="evidence" value="ECO:0007669"/>
    <property type="project" value="InterPro"/>
</dbReference>
<evidence type="ECO:0000256" key="6">
    <source>
        <dbReference type="ARBA" id="ARBA00022723"/>
    </source>
</evidence>
<dbReference type="PROSITE" id="PS01033">
    <property type="entry name" value="GLOBIN"/>
    <property type="match status" value="1"/>
</dbReference>
<organism evidence="15 16">
    <name type="scientific">Jeotgalicoccus saudimassiliensis</name>
    <dbReference type="NCBI Taxonomy" id="1461582"/>
    <lineage>
        <taxon>Bacteria</taxon>
        <taxon>Bacillati</taxon>
        <taxon>Bacillota</taxon>
        <taxon>Bacilli</taxon>
        <taxon>Bacillales</taxon>
        <taxon>Staphylococcaceae</taxon>
        <taxon>Jeotgalicoccus</taxon>
    </lineage>
</organism>
<comment type="similarity">
    <text evidence="2">In the C-terminal section; belongs to the flavoprotein pyridine nucleotide cytochrome reductase family.</text>
</comment>